<protein>
    <submittedName>
        <fullName evidence="1">Uncharacterized protein</fullName>
    </submittedName>
</protein>
<dbReference type="EMBL" id="FMAK01000032">
    <property type="protein sequence ID" value="SCB68132.1"/>
    <property type="molecule type" value="Genomic_DNA"/>
</dbReference>
<reference evidence="1 2" key="1">
    <citation type="submission" date="2016-08" db="EMBL/GenBank/DDBJ databases">
        <authorList>
            <person name="Seilhamer J.J."/>
        </authorList>
    </citation>
    <scope>NUCLEOTIDE SEQUENCE [LARGE SCALE GENOMIC DNA]</scope>
    <source>
        <strain evidence="1 2">SDA_GO95</strain>
    </source>
</reference>
<gene>
    <name evidence="1" type="ORF">BWGO95_02264</name>
</gene>
<evidence type="ECO:0000313" key="2">
    <source>
        <dbReference type="Proteomes" id="UP000195696"/>
    </source>
</evidence>
<evidence type="ECO:0000313" key="1">
    <source>
        <dbReference type="EMBL" id="SCB68132.1"/>
    </source>
</evidence>
<accession>A0A1G4EQG0</accession>
<organism evidence="1 2">
    <name type="scientific">Bacillus mycoides</name>
    <dbReference type="NCBI Taxonomy" id="1405"/>
    <lineage>
        <taxon>Bacteria</taxon>
        <taxon>Bacillati</taxon>
        <taxon>Bacillota</taxon>
        <taxon>Bacilli</taxon>
        <taxon>Bacillales</taxon>
        <taxon>Bacillaceae</taxon>
        <taxon>Bacillus</taxon>
        <taxon>Bacillus cereus group</taxon>
    </lineage>
</organism>
<sequence>MFGARIKKSNETGERSSLFNFQGISNVNVDWDLFLMLTYR</sequence>
<dbReference type="AlphaFoldDB" id="A0A1G4EQG0"/>
<name>A0A1G4EQG0_BACMY</name>
<proteinExistence type="predicted"/>
<dbReference type="Proteomes" id="UP000195696">
    <property type="component" value="Unassembled WGS sequence"/>
</dbReference>